<comment type="caution">
    <text evidence="3">The sequence shown here is derived from an EMBL/GenBank/DDBJ whole genome shotgun (WGS) entry which is preliminary data.</text>
</comment>
<dbReference type="EMBL" id="JXLI01000004">
    <property type="protein sequence ID" value="KJY58507.1"/>
    <property type="molecule type" value="Genomic_DNA"/>
</dbReference>
<dbReference type="PATRIC" id="fig|1218507.3.peg.339"/>
<dbReference type="RefSeq" id="WP_046324136.1">
    <property type="nucleotide sequence ID" value="NZ_JBHTMT010000010.1"/>
</dbReference>
<evidence type="ECO:0000313" key="4">
    <source>
        <dbReference type="Proteomes" id="UP000033531"/>
    </source>
</evidence>
<organism evidence="3 4">
    <name type="scientific">Lactobacillus melliventris</name>
    <dbReference type="NCBI Taxonomy" id="1218507"/>
    <lineage>
        <taxon>Bacteria</taxon>
        <taxon>Bacillati</taxon>
        <taxon>Bacillota</taxon>
        <taxon>Bacilli</taxon>
        <taxon>Lactobacillales</taxon>
        <taxon>Lactobacillaceae</taxon>
        <taxon>Lactobacillus</taxon>
    </lineage>
</organism>
<protein>
    <recommendedName>
        <fullName evidence="2">S-layer protein C-terminal domain-containing protein</fullName>
    </recommendedName>
</protein>
<gene>
    <name evidence="3" type="ORF">JF74_01790</name>
</gene>
<dbReference type="AlphaFoldDB" id="A0A0F4LI32"/>
<dbReference type="OrthoDB" id="2326698at2"/>
<feature type="chain" id="PRO_5038719037" description="S-layer protein C-terminal domain-containing protein" evidence="1">
    <location>
        <begin position="24"/>
        <end position="507"/>
    </location>
</feature>
<accession>A0A0F4LI32</accession>
<dbReference type="Proteomes" id="UP000033531">
    <property type="component" value="Unassembled WGS sequence"/>
</dbReference>
<dbReference type="InterPro" id="IPR024968">
    <property type="entry name" value="SlpA_C_lactobacillus"/>
</dbReference>
<evidence type="ECO:0000313" key="3">
    <source>
        <dbReference type="EMBL" id="KJY58507.1"/>
    </source>
</evidence>
<evidence type="ECO:0000259" key="2">
    <source>
        <dbReference type="Pfam" id="PF03217"/>
    </source>
</evidence>
<proteinExistence type="predicted"/>
<evidence type="ECO:0000256" key="1">
    <source>
        <dbReference type="SAM" id="SignalP"/>
    </source>
</evidence>
<reference evidence="3 4" key="1">
    <citation type="submission" date="2015-01" db="EMBL/GenBank/DDBJ databases">
        <title>Comparative genomics of the lactic acid bacteria isolated from the honey bee gut.</title>
        <authorList>
            <person name="Ellegaard K.M."/>
            <person name="Tamarit D."/>
            <person name="Javelind E."/>
            <person name="Olofsson T."/>
            <person name="Andersson S.G."/>
            <person name="Vasquez A."/>
        </authorList>
    </citation>
    <scope>NUCLEOTIDE SEQUENCE [LARGE SCALE GENOMIC DNA]</scope>
    <source>
        <strain evidence="3 4">Hma8</strain>
    </source>
</reference>
<keyword evidence="1" id="KW-0732">Signal</keyword>
<feature type="domain" description="S-layer protein C-terminal" evidence="2">
    <location>
        <begin position="39"/>
        <end position="114"/>
    </location>
</feature>
<dbReference type="Pfam" id="PF03217">
    <property type="entry name" value="SlpA"/>
    <property type="match status" value="2"/>
</dbReference>
<feature type="domain" description="S-layer protein C-terminal" evidence="2">
    <location>
        <begin position="185"/>
        <end position="208"/>
    </location>
</feature>
<sequence>MKLTKRIGISLAILALVVTPLLANCNQIQTVVAAKSSKKTAKGKITLIYGAHLYNKHGHKIKNKKKYLPYAQDDASGYKYIYSFNADVMKYYGTKRIKGQKFYNIGKGCYINAADVKEVNGKNSKKGKLVLLQKSAVYTKAGNKSGHTLPKRAIVKYQGKVKQVKSRPKYYYSKYFKSDNDEHIFYLPLTKIKGKNYYAIGKNRYVKAYNVASLDGYPLTYNGVTTATVLKKTATQTLNEMKTKHILKKGQKIKVDLAVTPWAEDFEGYIFRLHNHHNEYIDENCINLRNYLPTTDYSDLTYSFVTAKTTANVKLYDATGKPVGISFNTAKQSNFNVDGLFYIWNGATNKAELYYHLLSNNLDRKALINNDGTQLKARATDKKYGPTILTTSEKIIAANSFVKASDVKFSWGIKLSPVNTSLATEQKQKVATDSDKVKLQKDFVSGQQTINESVHYDGLMQSYDYALANAAVVLRSSKATLAQVDQAIWLLKTTKKQIKTLNFPEFA</sequence>
<dbReference type="HOGENOM" id="CLU_027060_1_0_9"/>
<feature type="signal peptide" evidence="1">
    <location>
        <begin position="1"/>
        <end position="23"/>
    </location>
</feature>
<name>A0A0F4LI32_9LACO</name>